<keyword evidence="4" id="KW-0808">Transferase</keyword>
<evidence type="ECO:0000256" key="4">
    <source>
        <dbReference type="ARBA" id="ARBA00022679"/>
    </source>
</evidence>
<keyword evidence="7 9" id="KW-0472">Membrane</keyword>
<keyword evidence="3" id="KW-1003">Cell membrane</keyword>
<feature type="transmembrane region" description="Helical" evidence="9">
    <location>
        <begin position="151"/>
        <end position="172"/>
    </location>
</feature>
<feature type="transmembrane region" description="Helical" evidence="9">
    <location>
        <begin position="184"/>
        <end position="204"/>
    </location>
</feature>
<dbReference type="GO" id="GO:0042158">
    <property type="term" value="P:lipoprotein biosynthetic process"/>
    <property type="evidence" value="ECO:0007669"/>
    <property type="project" value="InterPro"/>
</dbReference>
<feature type="transmembrane region" description="Helical" evidence="9">
    <location>
        <begin position="24"/>
        <end position="43"/>
    </location>
</feature>
<dbReference type="SUPFAM" id="SSF56317">
    <property type="entry name" value="Carbon-nitrogen hydrolase"/>
    <property type="match status" value="1"/>
</dbReference>
<gene>
    <name evidence="11" type="ORF">METEAL_35490</name>
</gene>
<dbReference type="EMBL" id="AP027080">
    <property type="protein sequence ID" value="BDU74375.1"/>
    <property type="molecule type" value="Genomic_DNA"/>
</dbReference>
<dbReference type="AlphaFoldDB" id="A0AA48KAS0"/>
<feature type="transmembrane region" description="Helical" evidence="9">
    <location>
        <begin position="112"/>
        <end position="131"/>
    </location>
</feature>
<keyword evidence="12" id="KW-1185">Reference proteome</keyword>
<dbReference type="GO" id="GO:0016410">
    <property type="term" value="F:N-acyltransferase activity"/>
    <property type="evidence" value="ECO:0007669"/>
    <property type="project" value="InterPro"/>
</dbReference>
<evidence type="ECO:0000256" key="2">
    <source>
        <dbReference type="ARBA" id="ARBA00010065"/>
    </source>
</evidence>
<dbReference type="InterPro" id="IPR003010">
    <property type="entry name" value="C-N_Hydrolase"/>
</dbReference>
<evidence type="ECO:0000256" key="9">
    <source>
        <dbReference type="SAM" id="Phobius"/>
    </source>
</evidence>
<keyword evidence="6 9" id="KW-1133">Transmembrane helix</keyword>
<dbReference type="Pfam" id="PF00795">
    <property type="entry name" value="CN_hydrolase"/>
    <property type="match status" value="1"/>
</dbReference>
<dbReference type="InterPro" id="IPR036526">
    <property type="entry name" value="C-N_Hydrolase_sf"/>
</dbReference>
<evidence type="ECO:0000256" key="6">
    <source>
        <dbReference type="ARBA" id="ARBA00022989"/>
    </source>
</evidence>
<evidence type="ECO:0000256" key="7">
    <source>
        <dbReference type="ARBA" id="ARBA00023136"/>
    </source>
</evidence>
<keyword evidence="8" id="KW-0012">Acyltransferase</keyword>
<name>A0AA48KAS0_9BACT</name>
<dbReference type="GO" id="GO:0005886">
    <property type="term" value="C:plasma membrane"/>
    <property type="evidence" value="ECO:0007669"/>
    <property type="project" value="UniProtKB-SubCell"/>
</dbReference>
<evidence type="ECO:0000256" key="5">
    <source>
        <dbReference type="ARBA" id="ARBA00022692"/>
    </source>
</evidence>
<dbReference type="PANTHER" id="PTHR38686:SF1">
    <property type="entry name" value="APOLIPOPROTEIN N-ACYLTRANSFERASE"/>
    <property type="match status" value="1"/>
</dbReference>
<feature type="transmembrane region" description="Helical" evidence="9">
    <location>
        <begin position="78"/>
        <end position="100"/>
    </location>
</feature>
<evidence type="ECO:0000256" key="3">
    <source>
        <dbReference type="ARBA" id="ARBA00022475"/>
    </source>
</evidence>
<evidence type="ECO:0000256" key="1">
    <source>
        <dbReference type="ARBA" id="ARBA00004651"/>
    </source>
</evidence>
<sequence>MKDALLIALAYLAANRFPMASGRGYLEACAAFLLPALLFAALARGRRLGWAYLGLLAGTAGGFHWVPEVMHSKAPMPMAAALGVGLLFFAYEALGILAVAALARWAWGRRPLAGALAAGLGMALWQTWAFHIYDLSYASPLGAVPWMARSAAFLGAQGLVALLWGLGAWTGFQAARGAGPRRILAGPALLLLLLGSLDAAWHYLPRGPQRALDVVMIQPNYPPGERMPGMEADMWRRTDAELRRAGLPRPGFATLVLWPESSVLGRDDRAPGGRLSREAQDRGVAWLYGTEGGRFNLVRGEAAGQPSFIQAKVVPMPFGERMPGPPPVRDFLDRHLDFYSAEAGVLGPGSSFRFPTPQGPLTVHPLICSEALLEQRVADGLALAGGDLLANLTNDGWFDRSVATDLHAVQIRLRAVEAGLPLLRATLTGKSGLFRADGSWELWGQPMTEASRSLHLVWRPIATPARHPWLAPGILALLTLAFVLAAWNKRDPRLN</sequence>
<protein>
    <recommendedName>
        <fullName evidence="10">CN hydrolase domain-containing protein</fullName>
    </recommendedName>
</protein>
<keyword evidence="5 9" id="KW-0812">Transmembrane</keyword>
<accession>A0AA48KAS0</accession>
<dbReference type="Proteomes" id="UP001238179">
    <property type="component" value="Chromosome"/>
</dbReference>
<feature type="domain" description="CN hydrolase" evidence="10">
    <location>
        <begin position="212"/>
        <end position="463"/>
    </location>
</feature>
<comment type="subcellular location">
    <subcellularLocation>
        <location evidence="1">Cell membrane</location>
        <topology evidence="1">Multi-pass membrane protein</topology>
    </subcellularLocation>
</comment>
<dbReference type="PANTHER" id="PTHR38686">
    <property type="entry name" value="APOLIPOPROTEIN N-ACYLTRANSFERASE"/>
    <property type="match status" value="1"/>
</dbReference>
<feature type="transmembrane region" description="Helical" evidence="9">
    <location>
        <begin position="469"/>
        <end position="487"/>
    </location>
</feature>
<dbReference type="Gene3D" id="3.60.110.10">
    <property type="entry name" value="Carbon-nitrogen hydrolase"/>
    <property type="match status" value="1"/>
</dbReference>
<organism evidence="11 12">
    <name type="scientific">Mesoterricola silvestris</name>
    <dbReference type="NCBI Taxonomy" id="2927979"/>
    <lineage>
        <taxon>Bacteria</taxon>
        <taxon>Pseudomonadati</taxon>
        <taxon>Acidobacteriota</taxon>
        <taxon>Holophagae</taxon>
        <taxon>Holophagales</taxon>
        <taxon>Holophagaceae</taxon>
        <taxon>Mesoterricola</taxon>
    </lineage>
</organism>
<dbReference type="KEGG" id="msil:METEAL_35490"/>
<evidence type="ECO:0000313" key="12">
    <source>
        <dbReference type="Proteomes" id="UP001238179"/>
    </source>
</evidence>
<feature type="transmembrane region" description="Helical" evidence="9">
    <location>
        <begin position="50"/>
        <end position="66"/>
    </location>
</feature>
<evidence type="ECO:0000256" key="8">
    <source>
        <dbReference type="ARBA" id="ARBA00023315"/>
    </source>
</evidence>
<comment type="similarity">
    <text evidence="2">Belongs to the CN hydrolase family. Apolipoprotein N-acyltransferase subfamily.</text>
</comment>
<proteinExistence type="inferred from homology"/>
<reference evidence="12" key="1">
    <citation type="journal article" date="2023" name="Int. J. Syst. Evol. Microbiol.">
        <title>Mesoterricola silvestris gen. nov., sp. nov., Mesoterricola sediminis sp. nov., Geothrix oryzae sp. nov., Geothrix edaphica sp. nov., Geothrix rubra sp. nov., and Geothrix limicola sp. nov., six novel members of Acidobacteriota isolated from soils.</title>
        <authorList>
            <person name="Itoh H."/>
            <person name="Sugisawa Y."/>
            <person name="Mise K."/>
            <person name="Xu Z."/>
            <person name="Kuniyasu M."/>
            <person name="Ushijima N."/>
            <person name="Kawano K."/>
            <person name="Kobayashi E."/>
            <person name="Shiratori Y."/>
            <person name="Masuda Y."/>
            <person name="Senoo K."/>
        </authorList>
    </citation>
    <scope>NUCLEOTIDE SEQUENCE [LARGE SCALE GENOMIC DNA]</scope>
    <source>
        <strain evidence="12">W79</strain>
    </source>
</reference>
<dbReference type="RefSeq" id="WP_316413050.1">
    <property type="nucleotide sequence ID" value="NZ_AP027080.1"/>
</dbReference>
<evidence type="ECO:0000313" key="11">
    <source>
        <dbReference type="EMBL" id="BDU74375.1"/>
    </source>
</evidence>
<dbReference type="PROSITE" id="PS50263">
    <property type="entry name" value="CN_HYDROLASE"/>
    <property type="match status" value="1"/>
</dbReference>
<dbReference type="InterPro" id="IPR004563">
    <property type="entry name" value="Apolipo_AcylTrfase"/>
</dbReference>
<evidence type="ECO:0000259" key="10">
    <source>
        <dbReference type="PROSITE" id="PS50263"/>
    </source>
</evidence>